<gene>
    <name evidence="1" type="ORF">SAMN05444274_101613</name>
</gene>
<accession>A0A1M4U9E4</accession>
<dbReference type="Proteomes" id="UP000184164">
    <property type="component" value="Unassembled WGS sequence"/>
</dbReference>
<keyword evidence="2" id="KW-1185">Reference proteome</keyword>
<organism evidence="1 2">
    <name type="scientific">Mariniphaga anaerophila</name>
    <dbReference type="NCBI Taxonomy" id="1484053"/>
    <lineage>
        <taxon>Bacteria</taxon>
        <taxon>Pseudomonadati</taxon>
        <taxon>Bacteroidota</taxon>
        <taxon>Bacteroidia</taxon>
        <taxon>Marinilabiliales</taxon>
        <taxon>Prolixibacteraceae</taxon>
        <taxon>Mariniphaga</taxon>
    </lineage>
</organism>
<evidence type="ECO:0000313" key="2">
    <source>
        <dbReference type="Proteomes" id="UP000184164"/>
    </source>
</evidence>
<dbReference type="PROSITE" id="PS51257">
    <property type="entry name" value="PROKAR_LIPOPROTEIN"/>
    <property type="match status" value="1"/>
</dbReference>
<reference evidence="1 2" key="1">
    <citation type="submission" date="2016-11" db="EMBL/GenBank/DDBJ databases">
        <authorList>
            <person name="Jaros S."/>
            <person name="Januszkiewicz K."/>
            <person name="Wedrychowicz H."/>
        </authorList>
    </citation>
    <scope>NUCLEOTIDE SEQUENCE [LARGE SCALE GENOMIC DNA]</scope>
    <source>
        <strain evidence="1 2">DSM 26910</strain>
    </source>
</reference>
<name>A0A1M4U9E4_9BACT</name>
<dbReference type="AlphaFoldDB" id="A0A1M4U9E4"/>
<dbReference type="STRING" id="1484053.SAMN05444274_101613"/>
<dbReference type="EMBL" id="FQUM01000001">
    <property type="protein sequence ID" value="SHE53183.1"/>
    <property type="molecule type" value="Genomic_DNA"/>
</dbReference>
<protein>
    <submittedName>
        <fullName evidence="1">Uncharacterized protein</fullName>
    </submittedName>
</protein>
<evidence type="ECO:0000313" key="1">
    <source>
        <dbReference type="EMBL" id="SHE53183.1"/>
    </source>
</evidence>
<proteinExistence type="predicted"/>
<sequence>MKNLKSMIILMGLLLSFSFFSCTSYTDYSNIPFEEAKSPAWQVL</sequence>